<gene>
    <name evidence="1" type="ORF">NCTC10295_00560</name>
</gene>
<name>A0A378UER3_BERDE</name>
<proteinExistence type="predicted"/>
<protein>
    <submittedName>
        <fullName evidence="1">Putative DNA glycosylase</fullName>
    </submittedName>
</protein>
<dbReference type="InterPro" id="IPR036895">
    <property type="entry name" value="Uracil-DNA_glycosylase-like_sf"/>
</dbReference>
<keyword evidence="2" id="KW-1185">Reference proteome</keyword>
<evidence type="ECO:0000313" key="2">
    <source>
        <dbReference type="Proteomes" id="UP000254651"/>
    </source>
</evidence>
<evidence type="ECO:0000313" key="1">
    <source>
        <dbReference type="EMBL" id="STZ75807.1"/>
    </source>
</evidence>
<dbReference type="SUPFAM" id="SSF52141">
    <property type="entry name" value="Uracil-DNA glycosylase-like"/>
    <property type="match status" value="1"/>
</dbReference>
<sequence>MLQAAPFTGCGFSIPPPLPVSESTPMPEIETHPFPPVLPPHATVMMMGTFPPKDDKRAMQFHYPNFQNDMWRVFGRIFFDDADYFKKPSEKAFDGAKITAFLNERGIASCPTVWKAIRGQDNASDKFLQVVEAVPLADVLAQMPDCRHICTTGGKATEVLLGLLDDKVKLPKTGETIAYPFGGRELTLTRLPSTSRAYPLSLDKKTAAYRAFFEMAGLLP</sequence>
<dbReference type="AlphaFoldDB" id="A0A378UER3"/>
<dbReference type="Gene3D" id="3.40.470.10">
    <property type="entry name" value="Uracil-DNA glycosylase-like domain"/>
    <property type="match status" value="1"/>
</dbReference>
<dbReference type="EMBL" id="UGQS01000001">
    <property type="protein sequence ID" value="STZ75807.1"/>
    <property type="molecule type" value="Genomic_DNA"/>
</dbReference>
<organism evidence="1 2">
    <name type="scientific">Bergeriella denitrificans</name>
    <name type="common">Neisseria denitrificans</name>
    <dbReference type="NCBI Taxonomy" id="494"/>
    <lineage>
        <taxon>Bacteria</taxon>
        <taxon>Pseudomonadati</taxon>
        <taxon>Pseudomonadota</taxon>
        <taxon>Betaproteobacteria</taxon>
        <taxon>Neisseriales</taxon>
        <taxon>Neisseriaceae</taxon>
        <taxon>Bergeriella</taxon>
    </lineage>
</organism>
<dbReference type="CDD" id="cd10032">
    <property type="entry name" value="UDG-F6_HDG"/>
    <property type="match status" value="1"/>
</dbReference>
<dbReference type="Proteomes" id="UP000254651">
    <property type="component" value="Unassembled WGS sequence"/>
</dbReference>
<accession>A0A378UER3</accession>
<reference evidence="1 2" key="1">
    <citation type="submission" date="2018-06" db="EMBL/GenBank/DDBJ databases">
        <authorList>
            <consortium name="Pathogen Informatics"/>
            <person name="Doyle S."/>
        </authorList>
    </citation>
    <scope>NUCLEOTIDE SEQUENCE [LARGE SCALE GENOMIC DNA]</scope>
    <source>
        <strain evidence="1 2">NCTC10295</strain>
    </source>
</reference>